<sequence length="1717" mass="179560">MKIRFDSDQGFSRKQLDRISEEKVHYKMFKAGKRWLFAGIFLLSLGTGTVGLGGVTGHAETSDQSVSTKVDASAQTATADDSTAAAKVDTDDQGATVSGTGKASTDQSAGDTSNTKEATATDASLSTESQAAVKEDAPEVTTPSTDSAKESTQSTNLNQEKTASSANDEAKRVSPVSENSGPTSVSKQAAALTDLKTATSGMSATEIKAYINNYDRSVLVAGSGTLFVVGDSGDIIPIESRVGSVESDTDTPQATTADKIYSVSNPGSATDPLETQIAYLQGFISRSVQGTGDYTSNAYIGTGTVAAPTQTNVKVKREAKVVDGKVIYSPWTTSDGTVDWNADGSKEILIPALDEATAARTGYTVKVAKDGGTDDAYTSADMDAHIAPYHPSSGGSPAQQGYSAAVTQTATYTARTYTVDNPGGTTDPLGTQLSNLSATINVVTNYAGDYTHTPTTTTVKLSRTASLQKGAVTYSDWTADGAADSTDDTILVPELTASDPSVAVNGYTDTVTNGTTYTLGQFKKQNSRSVTLTRTVTYQAKTYSADNPGSATDPAGTQIAYLRGTITHFVQGEGGYTQKTSIGYGTVAAPSNGGVAVKREAKIVNGKVVYSAWTTSDGTVDWNADGADEILIPALTETTAARAGYTVTTDPNTQFTSDDFNHYIGTGIPSPGTSYAGVYTQKATYTPITYTKDQPGGTDAPKGTQANYLTGTINIETDGTGDYTSKTTSTVSLSRTASLDVNGNVAYSSWTIDGSNSTNTDDSTVLVPELTATDSSLAVKGYTINGITNGTAYTIGQFKSHSTLGDNGYSATIKRTVNYTAKAYSVDNPGGADDPAGTQIAYLRGTITHFVQGEGGYTQKTSIGSGTVAAPSNGGVAVKREAKIVNGKVVYSAWTTSDGTVDWNADGADEVLIPALTETTAARAGYNVKTDPNAQFTSDDFNHYIGTGIPSPGTSYAGTYTQKATYTPITYTKGQAGSANDPVGTQLNYLTGTLTVETDGQGAHTSTTTSTVELSRTASLDTNGNVTYSNWTIDGTDDADTDDSTVLAPELKASDPSLIVQDYTVSDVTNGAAYTLADFKRQSVLGDSGYSATIKRTVNYTANVFSVDDPGGADDPVGTQIAYLRGFISVYAQAEGDYTYSPKNPKYPKYLNKTVIVKREARLDQNGKVTYSPWTTLDGTVDWNANGADKILVPALTAAEVAVGGFTATISTDPVVVDWNKDQPFLVAPFTSDSMNAYIANHTTKNYATGTGIYDQPGYGATDLQTVHYTKIIYTTSNPGGPNDPAGTQKQYLTGTINVVTDYTGDYTRAETATETVSVSRTASVDASTGAVVYSDWTTDGTNTVLVPEAELTGSIPTDAVSGYTATVVNTDPATDGSGYTSSQFNDQIKDQTTPAATGYLATVKRTVNYTANTYSVDHPGVDTKDPSGTQIEYLRGFISVYAQAEGDYTYSPKNPKYLNKTVIVKREARLDKNGKLTYSPWTTLDGTVDWNAKGSDEILVPALTAAEVAVDGYTATISTDPVVVPWNQDTPFSVTPFTSDSMNAYIANHTPKFNATGTGVYDQPGYGATDLQTVRYTKISSTTSTPGGPTDETPTNPNGTTGETPTVPENGTGVETPVNNEPLTADADKGAATDSQPDGSTADSTDANGDGTSQSESVSGGQATVAKSTSVAKAATEQNKLPQTGENETPVGATIGLGLLGILAAFGFRRKKRDDE</sequence>
<proteinExistence type="predicted"/>
<protein>
    <submittedName>
        <fullName evidence="8">Mannose-specific adhesin, LPXTG-motif cell wall anchor</fullName>
    </submittedName>
</protein>
<dbReference type="NCBIfam" id="TIGR03715">
    <property type="entry name" value="KxYKxGKxW"/>
    <property type="match status" value="1"/>
</dbReference>
<comment type="caution">
    <text evidence="8">The sequence shown here is derived from an EMBL/GenBank/DDBJ whole genome shotgun (WGS) entry which is preliminary data.</text>
</comment>
<feature type="transmembrane region" description="Helical" evidence="6">
    <location>
        <begin position="1691"/>
        <end position="1709"/>
    </location>
</feature>
<dbReference type="Pfam" id="PF00746">
    <property type="entry name" value="Gram_pos_anchor"/>
    <property type="match status" value="1"/>
</dbReference>
<reference evidence="8 9" key="1">
    <citation type="submission" date="2015-11" db="EMBL/GenBank/DDBJ databases">
        <title>Draft genome sequences of new species of the genus Lactobacillus isolated from orchardgrass silage.</title>
        <authorList>
            <person name="Tohno M."/>
            <person name="Tanizawa Y."/>
            <person name="Arita M."/>
        </authorList>
    </citation>
    <scope>NUCLEOTIDE SEQUENCE [LARGE SCALE GENOMIC DNA]</scope>
    <source>
        <strain evidence="8 9">IWT30</strain>
    </source>
</reference>
<dbReference type="NCBIfam" id="TIGR01167">
    <property type="entry name" value="LPXTG_anchor"/>
    <property type="match status" value="1"/>
</dbReference>
<feature type="compositionally biased region" description="Polar residues" evidence="5">
    <location>
        <begin position="1634"/>
        <end position="1688"/>
    </location>
</feature>
<evidence type="ECO:0000256" key="4">
    <source>
        <dbReference type="ARBA" id="ARBA00023088"/>
    </source>
</evidence>
<dbReference type="EMBL" id="BCMF01000005">
    <property type="protein sequence ID" value="GAW99146.1"/>
    <property type="molecule type" value="Genomic_DNA"/>
</dbReference>
<accession>A0A1Z5IBE8</accession>
<evidence type="ECO:0000259" key="7">
    <source>
        <dbReference type="PROSITE" id="PS50847"/>
    </source>
</evidence>
<keyword evidence="3" id="KW-0732">Signal</keyword>
<feature type="compositionally biased region" description="Low complexity" evidence="5">
    <location>
        <begin position="76"/>
        <end position="87"/>
    </location>
</feature>
<organism evidence="8 9">
    <name type="scientific">Secundilactobacillus mixtipabuli</name>
    <dbReference type="NCBI Taxonomy" id="1435342"/>
    <lineage>
        <taxon>Bacteria</taxon>
        <taxon>Bacillati</taxon>
        <taxon>Bacillota</taxon>
        <taxon>Bacilli</taxon>
        <taxon>Lactobacillales</taxon>
        <taxon>Lactobacillaceae</taxon>
        <taxon>Secundilactobacillus</taxon>
    </lineage>
</organism>
<dbReference type="Pfam" id="PF19258">
    <property type="entry name" value="KxYKxGKxW_sig"/>
    <property type="match status" value="1"/>
</dbReference>
<dbReference type="InterPro" id="IPR022263">
    <property type="entry name" value="KxYKxGKxW"/>
</dbReference>
<feature type="compositionally biased region" description="Low complexity" evidence="5">
    <location>
        <begin position="1581"/>
        <end position="1614"/>
    </location>
</feature>
<keyword evidence="4" id="KW-0572">Peptidoglycan-anchor</keyword>
<evidence type="ECO:0000256" key="3">
    <source>
        <dbReference type="ARBA" id="ARBA00022729"/>
    </source>
</evidence>
<feature type="compositionally biased region" description="Polar residues" evidence="5">
    <location>
        <begin position="141"/>
        <end position="167"/>
    </location>
</feature>
<feature type="domain" description="Gram-positive cocci surface proteins LPxTG" evidence="7">
    <location>
        <begin position="1682"/>
        <end position="1717"/>
    </location>
</feature>
<evidence type="ECO:0000256" key="2">
    <source>
        <dbReference type="ARBA" id="ARBA00022525"/>
    </source>
</evidence>
<keyword evidence="2" id="KW-0964">Secreted</keyword>
<evidence type="ECO:0000256" key="6">
    <source>
        <dbReference type="SAM" id="Phobius"/>
    </source>
</evidence>
<gene>
    <name evidence="8" type="ORF">IWT30_01106</name>
</gene>
<feature type="transmembrane region" description="Helical" evidence="6">
    <location>
        <begin position="35"/>
        <end position="55"/>
    </location>
</feature>
<evidence type="ECO:0000313" key="8">
    <source>
        <dbReference type="EMBL" id="GAW99146.1"/>
    </source>
</evidence>
<evidence type="ECO:0000256" key="5">
    <source>
        <dbReference type="SAM" id="MobiDB-lite"/>
    </source>
</evidence>
<keyword evidence="6" id="KW-1133">Transmembrane helix</keyword>
<keyword evidence="1" id="KW-0134">Cell wall</keyword>
<dbReference type="OrthoDB" id="2275645at2"/>
<dbReference type="RefSeq" id="WP_089109132.1">
    <property type="nucleotide sequence ID" value="NZ_BCMF01000005.1"/>
</dbReference>
<feature type="compositionally biased region" description="Polar residues" evidence="5">
    <location>
        <begin position="176"/>
        <end position="187"/>
    </location>
</feature>
<name>A0A1Z5IBE8_9LACO</name>
<dbReference type="Proteomes" id="UP000198374">
    <property type="component" value="Unassembled WGS sequence"/>
</dbReference>
<keyword evidence="6" id="KW-0472">Membrane</keyword>
<feature type="region of interest" description="Disordered" evidence="5">
    <location>
        <begin position="76"/>
        <end position="188"/>
    </location>
</feature>
<dbReference type="PROSITE" id="PS50847">
    <property type="entry name" value="GRAM_POS_ANCHORING"/>
    <property type="match status" value="1"/>
</dbReference>
<feature type="compositionally biased region" description="Polar residues" evidence="5">
    <location>
        <begin position="93"/>
        <end position="130"/>
    </location>
</feature>
<feature type="region of interest" description="Disordered" evidence="5">
    <location>
        <begin position="1580"/>
        <end position="1693"/>
    </location>
</feature>
<keyword evidence="9" id="KW-1185">Reference proteome</keyword>
<dbReference type="InterPro" id="IPR019931">
    <property type="entry name" value="LPXTG_anchor"/>
</dbReference>
<evidence type="ECO:0000313" key="9">
    <source>
        <dbReference type="Proteomes" id="UP000198374"/>
    </source>
</evidence>
<keyword evidence="6" id="KW-0812">Transmembrane</keyword>
<evidence type="ECO:0000256" key="1">
    <source>
        <dbReference type="ARBA" id="ARBA00022512"/>
    </source>
</evidence>